<dbReference type="EMBL" id="BAAFSV010000001">
    <property type="protein sequence ID" value="GAB1310892.1"/>
    <property type="molecule type" value="Genomic_DNA"/>
</dbReference>
<feature type="domain" description="BTB" evidence="2">
    <location>
        <begin position="13"/>
        <end position="83"/>
    </location>
</feature>
<dbReference type="Pfam" id="PF00651">
    <property type="entry name" value="BTB"/>
    <property type="match status" value="1"/>
</dbReference>
<dbReference type="InterPro" id="IPR000210">
    <property type="entry name" value="BTB/POZ_dom"/>
</dbReference>
<dbReference type="RefSeq" id="XP_070912625.1">
    <property type="nucleotide sequence ID" value="XM_071056524.1"/>
</dbReference>
<gene>
    <name evidence="3" type="ORF">MFIFM68171_01102</name>
</gene>
<protein>
    <submittedName>
        <fullName evidence="3">Kelch repeat and BTB domain-containing protein 7</fullName>
    </submittedName>
</protein>
<dbReference type="CDD" id="cd18186">
    <property type="entry name" value="BTB_POZ_ZBTB_KLHL-like"/>
    <property type="match status" value="1"/>
</dbReference>
<evidence type="ECO:0000313" key="3">
    <source>
        <dbReference type="EMBL" id="GAB1310892.1"/>
    </source>
</evidence>
<dbReference type="Proteomes" id="UP001628179">
    <property type="component" value="Unassembled WGS sequence"/>
</dbReference>
<sequence length="432" mass="49024">MASYSYADDLGTDTVTLLVGPDHQKFVVHKNLLVSQSSFFRGALATNLFREAVEGVMTLETDDPDAFRLLVGWLYRGHIPRVQLYITKPDFSIQDTAQPSSTAGRVTPPLSIKESVNVRFTLENRDFEGSQAIAGHLSFHPTYKSFSPEEIRLADYEAVAAAEPPRRDIAITPKVRRDWLNGKPGTPMTGEAVSAVNTPSTETADREAVKSNEQQASERPSFTFRMKRSPQRHSDSEGSDLDESDEEQEQVVDYEGWTFPVGFEPAAVATASWLNWKAQPGYLLFTSHEQASKEADSHQFRLVKLIALAEKLCWDKLFNAAMDAYLDGERLMRRTFVPLAHLQVAYTKCCETSPFRRLLFDMVHYEATIYKTHWRYLELSLTCGDFVADLLRRLDHEAWVPGKPPYDKLADPLENRSCIYHRHEEWTGTACF</sequence>
<feature type="compositionally biased region" description="Polar residues" evidence="1">
    <location>
        <begin position="211"/>
        <end position="220"/>
    </location>
</feature>
<name>A0ABQ0FZG8_9PEZI</name>
<dbReference type="PROSITE" id="PS50097">
    <property type="entry name" value="BTB"/>
    <property type="match status" value="1"/>
</dbReference>
<evidence type="ECO:0000259" key="2">
    <source>
        <dbReference type="PROSITE" id="PS50097"/>
    </source>
</evidence>
<keyword evidence="4" id="KW-1185">Reference proteome</keyword>
<dbReference type="InterPro" id="IPR011333">
    <property type="entry name" value="SKP1/BTB/POZ_sf"/>
</dbReference>
<dbReference type="PANTHER" id="PTHR47843">
    <property type="entry name" value="BTB DOMAIN-CONTAINING PROTEIN-RELATED"/>
    <property type="match status" value="1"/>
</dbReference>
<accession>A0ABQ0FZG8</accession>
<dbReference type="GeneID" id="98171847"/>
<comment type="caution">
    <text evidence="3">The sequence shown here is derived from an EMBL/GenBank/DDBJ whole genome shotgun (WGS) entry which is preliminary data.</text>
</comment>
<feature type="region of interest" description="Disordered" evidence="1">
    <location>
        <begin position="177"/>
        <end position="249"/>
    </location>
</feature>
<dbReference type="SUPFAM" id="SSF54695">
    <property type="entry name" value="POZ domain"/>
    <property type="match status" value="1"/>
</dbReference>
<evidence type="ECO:0000313" key="4">
    <source>
        <dbReference type="Proteomes" id="UP001628179"/>
    </source>
</evidence>
<dbReference type="Gene3D" id="3.30.710.10">
    <property type="entry name" value="Potassium Channel Kv1.1, Chain A"/>
    <property type="match status" value="1"/>
</dbReference>
<dbReference type="PANTHER" id="PTHR47843:SF2">
    <property type="entry name" value="BTB DOMAIN-CONTAINING PROTEIN"/>
    <property type="match status" value="1"/>
</dbReference>
<proteinExistence type="predicted"/>
<organism evidence="3 4">
    <name type="scientific">Madurella fahalii</name>
    <dbReference type="NCBI Taxonomy" id="1157608"/>
    <lineage>
        <taxon>Eukaryota</taxon>
        <taxon>Fungi</taxon>
        <taxon>Dikarya</taxon>
        <taxon>Ascomycota</taxon>
        <taxon>Pezizomycotina</taxon>
        <taxon>Sordariomycetes</taxon>
        <taxon>Sordariomycetidae</taxon>
        <taxon>Sordariales</taxon>
        <taxon>Sordariales incertae sedis</taxon>
        <taxon>Madurella</taxon>
    </lineage>
</organism>
<reference evidence="3 4" key="1">
    <citation type="submission" date="2024-09" db="EMBL/GenBank/DDBJ databases">
        <title>Itraconazole resistance in Madurella fahalii resulting from another homologue of gene encoding cytochrome P450 14-alpha sterol demethylase (CYP51).</title>
        <authorList>
            <person name="Yoshioka I."/>
            <person name="Fahal A.H."/>
            <person name="Kaneko S."/>
            <person name="Yaguchi T."/>
        </authorList>
    </citation>
    <scope>NUCLEOTIDE SEQUENCE [LARGE SCALE GENOMIC DNA]</scope>
    <source>
        <strain evidence="3 4">IFM 68171</strain>
    </source>
</reference>
<evidence type="ECO:0000256" key="1">
    <source>
        <dbReference type="SAM" id="MobiDB-lite"/>
    </source>
</evidence>
<feature type="compositionally biased region" description="Acidic residues" evidence="1">
    <location>
        <begin position="237"/>
        <end position="249"/>
    </location>
</feature>